<dbReference type="RefSeq" id="WP_186458435.1">
    <property type="nucleotide sequence ID" value="NZ_VIWP01000011.1"/>
</dbReference>
<dbReference type="AlphaFoldDB" id="A0A561QB01"/>
<gene>
    <name evidence="1" type="ORF">FHW37_11117</name>
</gene>
<name>A0A561QB01_9HYPH</name>
<organism evidence="1 2">
    <name type="scientific">Neorhizobium alkalisoli</name>
    <dbReference type="NCBI Taxonomy" id="528178"/>
    <lineage>
        <taxon>Bacteria</taxon>
        <taxon>Pseudomonadati</taxon>
        <taxon>Pseudomonadota</taxon>
        <taxon>Alphaproteobacteria</taxon>
        <taxon>Hyphomicrobiales</taxon>
        <taxon>Rhizobiaceae</taxon>
        <taxon>Rhizobium/Agrobacterium group</taxon>
        <taxon>Neorhizobium</taxon>
    </lineage>
</organism>
<dbReference type="Proteomes" id="UP000320653">
    <property type="component" value="Unassembled WGS sequence"/>
</dbReference>
<keyword evidence="2" id="KW-1185">Reference proteome</keyword>
<accession>A0A561QB01</accession>
<reference evidence="1 2" key="1">
    <citation type="submission" date="2019-06" db="EMBL/GenBank/DDBJ databases">
        <title>Sorghum-associated microbial communities from plants grown in Nebraska, USA.</title>
        <authorList>
            <person name="Schachtman D."/>
        </authorList>
    </citation>
    <scope>NUCLEOTIDE SEQUENCE [LARGE SCALE GENOMIC DNA]</scope>
    <source>
        <strain evidence="1 2">1225</strain>
    </source>
</reference>
<comment type="caution">
    <text evidence="1">The sequence shown here is derived from an EMBL/GenBank/DDBJ whole genome shotgun (WGS) entry which is preliminary data.</text>
</comment>
<proteinExistence type="predicted"/>
<sequence>MDNKSRGLSTSDMRILRTLLGRYAARYHLAGPEKDNLIERTFQALASNPEIFFEIPVEQAAAETMHRIYAGR</sequence>
<evidence type="ECO:0000313" key="2">
    <source>
        <dbReference type="Proteomes" id="UP000320653"/>
    </source>
</evidence>
<evidence type="ECO:0000313" key="1">
    <source>
        <dbReference type="EMBL" id="TWF47517.1"/>
    </source>
</evidence>
<protein>
    <submittedName>
        <fullName evidence="1">Uncharacterized protein</fullName>
    </submittedName>
</protein>
<dbReference type="EMBL" id="VIWP01000011">
    <property type="protein sequence ID" value="TWF47517.1"/>
    <property type="molecule type" value="Genomic_DNA"/>
</dbReference>